<dbReference type="SUPFAM" id="SSF81301">
    <property type="entry name" value="Nucleotidyltransferase"/>
    <property type="match status" value="1"/>
</dbReference>
<dbReference type="PANTHER" id="PTHR46173:SF1">
    <property type="entry name" value="CCA TRNA NUCLEOTIDYLTRANSFERASE 1, MITOCHONDRIAL"/>
    <property type="match status" value="1"/>
</dbReference>
<dbReference type="GO" id="GO:0046872">
    <property type="term" value="F:metal ion binding"/>
    <property type="evidence" value="ECO:0007669"/>
    <property type="project" value="UniProtKB-KW"/>
</dbReference>
<dbReference type="InterPro" id="IPR032828">
    <property type="entry name" value="PolyA_RNA-bd"/>
</dbReference>
<dbReference type="InterPro" id="IPR002646">
    <property type="entry name" value="PolA_pol_head_dom"/>
</dbReference>
<dbReference type="CDD" id="cd05398">
    <property type="entry name" value="NT_ClassII-CCAase"/>
    <property type="match status" value="1"/>
</dbReference>
<dbReference type="AlphaFoldDB" id="A0A4U8T7Z4"/>
<proteinExistence type="inferred from homology"/>
<evidence type="ECO:0000256" key="9">
    <source>
        <dbReference type="RuleBase" id="RU003953"/>
    </source>
</evidence>
<comment type="similarity">
    <text evidence="9">Belongs to the tRNA nucleotidyltransferase/poly(A) polymerase family.</text>
</comment>
<dbReference type="Proteomes" id="UP000029733">
    <property type="component" value="Unassembled WGS sequence"/>
</dbReference>
<dbReference type="Pfam" id="PF13735">
    <property type="entry name" value="tRNA_NucTran2_2"/>
    <property type="match status" value="1"/>
</dbReference>
<dbReference type="GO" id="GO:0000166">
    <property type="term" value="F:nucleotide binding"/>
    <property type="evidence" value="ECO:0007669"/>
    <property type="project" value="UniProtKB-KW"/>
</dbReference>
<accession>A0A4U8T7Z4</accession>
<keyword evidence="4 13" id="KW-0548">Nucleotidyltransferase</keyword>
<dbReference type="InterPro" id="IPR032810">
    <property type="entry name" value="CCA-adding_enz_C"/>
</dbReference>
<dbReference type="GO" id="GO:0000049">
    <property type="term" value="F:tRNA binding"/>
    <property type="evidence" value="ECO:0007669"/>
    <property type="project" value="TreeGrafter"/>
</dbReference>
<dbReference type="EC" id="2.7.7.72" evidence="13"/>
<keyword evidence="6" id="KW-0547">Nucleotide-binding</keyword>
<keyword evidence="14" id="KW-1185">Reference proteome</keyword>
<comment type="caution">
    <text evidence="13">The sequence shown here is derived from an EMBL/GenBank/DDBJ whole genome shotgun (WGS) entry which is preliminary data.</text>
</comment>
<dbReference type="OrthoDB" id="9805698at2"/>
<dbReference type="STRING" id="1677920.LS71_08015"/>
<evidence type="ECO:0000256" key="5">
    <source>
        <dbReference type="ARBA" id="ARBA00022723"/>
    </source>
</evidence>
<dbReference type="RefSeq" id="WP_069723521.1">
    <property type="nucleotide sequence ID" value="NZ_JRPR02000007.1"/>
</dbReference>
<evidence type="ECO:0000256" key="2">
    <source>
        <dbReference type="ARBA" id="ARBA00022679"/>
    </source>
</evidence>
<name>A0A4U8T7Z4_9HELI</name>
<dbReference type="Gene3D" id="3.30.460.10">
    <property type="entry name" value="Beta Polymerase, domain 2"/>
    <property type="match status" value="1"/>
</dbReference>
<feature type="domain" description="tRNA nucleotidyltransferase/poly(A) polymerase RNA and SrmB- binding" evidence="11">
    <location>
        <begin position="196"/>
        <end position="243"/>
    </location>
</feature>
<dbReference type="EMBL" id="JRPR02000007">
    <property type="protein sequence ID" value="TLD95761.1"/>
    <property type="molecule type" value="Genomic_DNA"/>
</dbReference>
<gene>
    <name evidence="13" type="ORF">LS71_007925</name>
</gene>
<dbReference type="PANTHER" id="PTHR46173">
    <property type="entry name" value="CCA TRNA NUCLEOTIDYLTRANSFERASE 1, MITOCHONDRIAL"/>
    <property type="match status" value="1"/>
</dbReference>
<keyword evidence="2 9" id="KW-0808">Transferase</keyword>
<evidence type="ECO:0000259" key="10">
    <source>
        <dbReference type="Pfam" id="PF01743"/>
    </source>
</evidence>
<keyword evidence="8 9" id="KW-0694">RNA-binding</keyword>
<feature type="domain" description="CCA-adding enzyme C-terminal" evidence="12">
    <location>
        <begin position="360"/>
        <end position="417"/>
    </location>
</feature>
<evidence type="ECO:0000256" key="3">
    <source>
        <dbReference type="ARBA" id="ARBA00022694"/>
    </source>
</evidence>
<evidence type="ECO:0000256" key="8">
    <source>
        <dbReference type="ARBA" id="ARBA00022884"/>
    </source>
</evidence>
<dbReference type="InterPro" id="IPR043519">
    <property type="entry name" value="NT_sf"/>
</dbReference>
<dbReference type="GO" id="GO:0004810">
    <property type="term" value="F:CCA tRNA nucleotidyltransferase activity"/>
    <property type="evidence" value="ECO:0007669"/>
    <property type="project" value="UniProtKB-EC"/>
</dbReference>
<evidence type="ECO:0000259" key="11">
    <source>
        <dbReference type="Pfam" id="PF12627"/>
    </source>
</evidence>
<keyword evidence="5" id="KW-0479">Metal-binding</keyword>
<evidence type="ECO:0000313" key="13">
    <source>
        <dbReference type="EMBL" id="TLD95761.1"/>
    </source>
</evidence>
<reference evidence="13 14" key="1">
    <citation type="journal article" date="2014" name="Genome Announc.">
        <title>Draft genome sequences of eight enterohepatic helicobacter species isolated from both laboratory and wild rodents.</title>
        <authorList>
            <person name="Sheh A."/>
            <person name="Shen Z."/>
            <person name="Fox J.G."/>
        </authorList>
    </citation>
    <scope>NUCLEOTIDE SEQUENCE [LARGE SCALE GENOMIC DNA]</scope>
    <source>
        <strain evidence="13 14">MIT 09-6949</strain>
    </source>
</reference>
<evidence type="ECO:0000256" key="1">
    <source>
        <dbReference type="ARBA" id="ARBA00001946"/>
    </source>
</evidence>
<evidence type="ECO:0000256" key="7">
    <source>
        <dbReference type="ARBA" id="ARBA00022842"/>
    </source>
</evidence>
<dbReference type="InterPro" id="IPR050264">
    <property type="entry name" value="Bact_CCA-adding_enz_type3_sf"/>
</dbReference>
<comment type="cofactor">
    <cofactor evidence="1">
        <name>Mg(2+)</name>
        <dbReference type="ChEBI" id="CHEBI:18420"/>
    </cofactor>
</comment>
<dbReference type="Pfam" id="PF12627">
    <property type="entry name" value="PolyA_pol_RNAbd"/>
    <property type="match status" value="1"/>
</dbReference>
<keyword evidence="3" id="KW-0819">tRNA processing</keyword>
<evidence type="ECO:0000256" key="4">
    <source>
        <dbReference type="ARBA" id="ARBA00022695"/>
    </source>
</evidence>
<protein>
    <submittedName>
        <fullName evidence="13">CCA tRNA nucleotidyltransferase</fullName>
        <ecNumber evidence="13">2.7.7.72</ecNumber>
    </submittedName>
</protein>
<evidence type="ECO:0000259" key="12">
    <source>
        <dbReference type="Pfam" id="PF13735"/>
    </source>
</evidence>
<organism evidence="13 14">
    <name type="scientific">Helicobacter jaachi</name>
    <dbReference type="NCBI Taxonomy" id="1677920"/>
    <lineage>
        <taxon>Bacteria</taxon>
        <taxon>Pseudomonadati</taxon>
        <taxon>Campylobacterota</taxon>
        <taxon>Epsilonproteobacteria</taxon>
        <taxon>Campylobacterales</taxon>
        <taxon>Helicobacteraceae</taxon>
        <taxon>Helicobacter</taxon>
    </lineage>
</organism>
<dbReference type="NCBIfam" id="NF009814">
    <property type="entry name" value="PRK13299.1"/>
    <property type="match status" value="1"/>
</dbReference>
<dbReference type="Pfam" id="PF01743">
    <property type="entry name" value="PolyA_pol"/>
    <property type="match status" value="1"/>
</dbReference>
<dbReference type="Gene3D" id="1.10.3090.10">
    <property type="entry name" value="cca-adding enzyme, domain 2"/>
    <property type="match status" value="1"/>
</dbReference>
<dbReference type="Gene3D" id="1.10.246.80">
    <property type="match status" value="1"/>
</dbReference>
<feature type="domain" description="Poly A polymerase head" evidence="10">
    <location>
        <begin position="43"/>
        <end position="168"/>
    </location>
</feature>
<sequence length="425" mass="47547">MALTPLATTDLSLANFSPTHFAPILPKEVLYILKTLHKAGYEAYIVGGCVRDMILCEMHHWNKIPHDYDITTSALPKQVMELFAHTIPTGLKYGTVSVLINKQSYEVTTFRVDGDYSNLRAPDSISFSRSLLEDIKRRDFSINALAYSIESGLVDEVNGVQDLQRGIIACVGDAFLRFNEDALRILRALRFASQLGFSIQAHTKDAICALAPNLKYIASERIRVELTKMLCGQYAHRILREFKEQIAIVAPVQNAQNYQPHSHPKLAWAAFLHNIDIGECREVLGRLKFDNKTKRYILTLLAYYDMSFSLSPLALRRMLVALGGRGVPNALEEINAKNIMRDICVLNANRAGVEAFRALVLDTLHSSLPLSLKELAINGTHLAQCGIAGRQIGKMLSILLDEVLQERLENTPHALISRVLRLKGE</sequence>
<dbReference type="SUPFAM" id="SSF81891">
    <property type="entry name" value="Poly A polymerase C-terminal region-like"/>
    <property type="match status" value="1"/>
</dbReference>
<evidence type="ECO:0000256" key="6">
    <source>
        <dbReference type="ARBA" id="ARBA00022741"/>
    </source>
</evidence>
<dbReference type="GO" id="GO:0008033">
    <property type="term" value="P:tRNA processing"/>
    <property type="evidence" value="ECO:0007669"/>
    <property type="project" value="UniProtKB-KW"/>
</dbReference>
<keyword evidence="7" id="KW-0460">Magnesium</keyword>
<evidence type="ECO:0000313" key="14">
    <source>
        <dbReference type="Proteomes" id="UP000029733"/>
    </source>
</evidence>